<keyword evidence="3" id="KW-1185">Reference proteome</keyword>
<feature type="compositionally biased region" description="Low complexity" evidence="1">
    <location>
        <begin position="247"/>
        <end position="263"/>
    </location>
</feature>
<evidence type="ECO:0000256" key="1">
    <source>
        <dbReference type="SAM" id="MobiDB-lite"/>
    </source>
</evidence>
<feature type="region of interest" description="Disordered" evidence="1">
    <location>
        <begin position="247"/>
        <end position="274"/>
    </location>
</feature>
<evidence type="ECO:0000313" key="2">
    <source>
        <dbReference type="EMBL" id="KAG2227449.1"/>
    </source>
</evidence>
<gene>
    <name evidence="2" type="ORF">INT45_007474</name>
</gene>
<organism evidence="2 3">
    <name type="scientific">Circinella minor</name>
    <dbReference type="NCBI Taxonomy" id="1195481"/>
    <lineage>
        <taxon>Eukaryota</taxon>
        <taxon>Fungi</taxon>
        <taxon>Fungi incertae sedis</taxon>
        <taxon>Mucoromycota</taxon>
        <taxon>Mucoromycotina</taxon>
        <taxon>Mucoromycetes</taxon>
        <taxon>Mucorales</taxon>
        <taxon>Lichtheimiaceae</taxon>
        <taxon>Circinella</taxon>
    </lineage>
</organism>
<feature type="compositionally biased region" description="Polar residues" evidence="1">
    <location>
        <begin position="1"/>
        <end position="12"/>
    </location>
</feature>
<name>A0A8H7SDM2_9FUNG</name>
<dbReference type="EMBL" id="JAEPRB010000007">
    <property type="protein sequence ID" value="KAG2227449.1"/>
    <property type="molecule type" value="Genomic_DNA"/>
</dbReference>
<dbReference type="OrthoDB" id="2408655at2759"/>
<sequence length="335" mass="38516">MNTTTFTSNRLYNPSHYPLRSRRGSVHSLDSTNSRTKNLEFYSRAELLELKRRNELMLHHRSVIHTLPDKGAKLKQSIRQIDMLLLNTMDDEITAENTFSDRESALTTKLAGLSVLTPRQEARKRGIALANARAVQQPFICKQRRNSSSIFIRRQNSSFLSSDGSFIGSPSTIATTTSTTTTVDDVLGDTDFQTKVCMMSLDESVKLQENHSRLIEENNKNLLLPPTPPPTATIIDESLCMTMSQMQLDTQQQQQQNEQTTTTLKTRPLSNILDDNENNYYNDDDENNYFNHYNHHHNNMKKSNPDDYVMTSSDDDYDNDEEDDYSRNYYDNDDD</sequence>
<accession>A0A8H7SDM2</accession>
<protein>
    <submittedName>
        <fullName evidence="2">Uncharacterized protein</fullName>
    </submittedName>
</protein>
<dbReference type="AlphaFoldDB" id="A0A8H7SDM2"/>
<dbReference type="Proteomes" id="UP000646827">
    <property type="component" value="Unassembled WGS sequence"/>
</dbReference>
<feature type="compositionally biased region" description="Acidic residues" evidence="1">
    <location>
        <begin position="313"/>
        <end position="324"/>
    </location>
</feature>
<evidence type="ECO:0000313" key="3">
    <source>
        <dbReference type="Proteomes" id="UP000646827"/>
    </source>
</evidence>
<proteinExistence type="predicted"/>
<feature type="region of interest" description="Disordered" evidence="1">
    <location>
        <begin position="1"/>
        <end position="32"/>
    </location>
</feature>
<reference evidence="2 3" key="1">
    <citation type="submission" date="2020-12" db="EMBL/GenBank/DDBJ databases">
        <title>Metabolic potential, ecology and presence of endohyphal bacteria is reflected in genomic diversity of Mucoromycotina.</title>
        <authorList>
            <person name="Muszewska A."/>
            <person name="Okrasinska A."/>
            <person name="Steczkiewicz K."/>
            <person name="Drgas O."/>
            <person name="Orlowska M."/>
            <person name="Perlinska-Lenart U."/>
            <person name="Aleksandrzak-Piekarczyk T."/>
            <person name="Szatraj K."/>
            <person name="Zielenkiewicz U."/>
            <person name="Pilsyk S."/>
            <person name="Malc E."/>
            <person name="Mieczkowski P."/>
            <person name="Kruszewska J.S."/>
            <person name="Biernat P."/>
            <person name="Pawlowska J."/>
        </authorList>
    </citation>
    <scope>NUCLEOTIDE SEQUENCE [LARGE SCALE GENOMIC DNA]</scope>
    <source>
        <strain evidence="2 3">CBS 142.35</strain>
    </source>
</reference>
<comment type="caution">
    <text evidence="2">The sequence shown here is derived from an EMBL/GenBank/DDBJ whole genome shotgun (WGS) entry which is preliminary data.</text>
</comment>
<feature type="region of interest" description="Disordered" evidence="1">
    <location>
        <begin position="296"/>
        <end position="335"/>
    </location>
</feature>